<dbReference type="EMBL" id="JZBS01000210">
    <property type="protein sequence ID" value="KKK26872.1"/>
    <property type="molecule type" value="Genomic_DNA"/>
</dbReference>
<sequence length="326" mass="36414">MSPLQPAPPELEAEVSEKLGAILQRHFLLPVHVTRVYPMAGHLHSLYLVRLSNETHVLLKCAPRPTTPLLRWEHVSLETEARALSLLNQSTLPYTPLLLHYDPLGTLLGPSCLVRHHIPGSTLEEIETQLTSQEKKAIDRSLGLLARRMGQHISDSFGSLGQVAAGGGKRSWREAFLILLEGILRDSEDVFVNLPYAEIRHRVSWLSPALDEVVLPRLVMIDFGQPSQVLVDPDSKRLCGISGFGNAVWGDLFMAKLFDRPSAAMLDGFGSSDSKAHLSRVRQLLYSCYRSIHQITSQYYRNHRNSTAEIDARRQLMTTLGEMAAT</sequence>
<accession>A0A0F8XTL9</accession>
<organism evidence="1 2">
    <name type="scientific">Aspergillus rambellii</name>
    <dbReference type="NCBI Taxonomy" id="308745"/>
    <lineage>
        <taxon>Eukaryota</taxon>
        <taxon>Fungi</taxon>
        <taxon>Dikarya</taxon>
        <taxon>Ascomycota</taxon>
        <taxon>Pezizomycotina</taxon>
        <taxon>Eurotiomycetes</taxon>
        <taxon>Eurotiomycetidae</taxon>
        <taxon>Eurotiales</taxon>
        <taxon>Aspergillaceae</taxon>
        <taxon>Aspergillus</taxon>
        <taxon>Aspergillus subgen. Nidulantes</taxon>
    </lineage>
</organism>
<dbReference type="OrthoDB" id="5210591at2759"/>
<evidence type="ECO:0008006" key="3">
    <source>
        <dbReference type="Google" id="ProtNLM"/>
    </source>
</evidence>
<dbReference type="InterPro" id="IPR051678">
    <property type="entry name" value="AGP_Transferase"/>
</dbReference>
<dbReference type="InterPro" id="IPR011009">
    <property type="entry name" value="Kinase-like_dom_sf"/>
</dbReference>
<dbReference type="AlphaFoldDB" id="A0A0F8XTL9"/>
<gene>
    <name evidence="1" type="ORF">ARAM_003497</name>
</gene>
<comment type="caution">
    <text evidence="1">The sequence shown here is derived from an EMBL/GenBank/DDBJ whole genome shotgun (WGS) entry which is preliminary data.</text>
</comment>
<name>A0A0F8XTL9_9EURO</name>
<protein>
    <recommendedName>
        <fullName evidence="3">Aminoglycoside phosphotransferase domain-containing protein</fullName>
    </recommendedName>
</protein>
<dbReference type="SUPFAM" id="SSF56112">
    <property type="entry name" value="Protein kinase-like (PK-like)"/>
    <property type="match status" value="1"/>
</dbReference>
<reference evidence="1 2" key="1">
    <citation type="submission" date="2015-02" db="EMBL/GenBank/DDBJ databases">
        <title>Draft Genome Sequences of Two Closely-Related Aflatoxigenic Aspergillus Species Obtained from the Cote d'Ivoire.</title>
        <authorList>
            <person name="Moore G.G."/>
            <person name="Beltz S.B."/>
            <person name="Mack B.M."/>
        </authorList>
    </citation>
    <scope>NUCLEOTIDE SEQUENCE [LARGE SCALE GENOMIC DNA]</scope>
    <source>
        <strain evidence="1 2">SRRC1468</strain>
    </source>
</reference>
<dbReference type="Proteomes" id="UP000034291">
    <property type="component" value="Unassembled WGS sequence"/>
</dbReference>
<evidence type="ECO:0000313" key="1">
    <source>
        <dbReference type="EMBL" id="KKK26872.1"/>
    </source>
</evidence>
<proteinExistence type="predicted"/>
<dbReference type="PANTHER" id="PTHR21310">
    <property type="entry name" value="AMINOGLYCOSIDE PHOSPHOTRANSFERASE-RELATED-RELATED"/>
    <property type="match status" value="1"/>
</dbReference>
<dbReference type="PANTHER" id="PTHR21310:SF59">
    <property type="entry name" value="AMINOGLYCOSIDE PHOSPHOTRANSFERASE DOMAIN-CONTAINING PROTEIN"/>
    <property type="match status" value="1"/>
</dbReference>
<keyword evidence="2" id="KW-1185">Reference proteome</keyword>
<evidence type="ECO:0000313" key="2">
    <source>
        <dbReference type="Proteomes" id="UP000034291"/>
    </source>
</evidence>